<accession>A0A5B9E777</accession>
<keyword evidence="6" id="KW-0808">Transferase</keyword>
<dbReference type="AlphaFoldDB" id="A0A5B9E777"/>
<dbReference type="Pfam" id="PF04191">
    <property type="entry name" value="PEMT"/>
    <property type="match status" value="1"/>
</dbReference>
<sequence length="240" mass="26269">MKWLRATALEYRLRYLIHAVIFILGFTAPWNKGWMNVGRQSVWVELSGGLMKGTGLGFATATETVLVLAALLACAGAWLRIWGTAYLGVGVVEDSGMHGERVIADGPYRYTRNPLYLGSILHTLGVAVLMQPLAALFAVVLITAVQLRLILREEAFLEEQRGPAYLTYKAAVPRLFPSLQARVPAGGAKPAWGQAILGEIYFLGVAASFLLLGWQWDAWLILRGIIISWGAALVARAFTK</sequence>
<keyword evidence="2 5" id="KW-0812">Transmembrane</keyword>
<organism evidence="6 7">
    <name type="scientific">Terriglobus albidus</name>
    <dbReference type="NCBI Taxonomy" id="1592106"/>
    <lineage>
        <taxon>Bacteria</taxon>
        <taxon>Pseudomonadati</taxon>
        <taxon>Acidobacteriota</taxon>
        <taxon>Terriglobia</taxon>
        <taxon>Terriglobales</taxon>
        <taxon>Acidobacteriaceae</taxon>
        <taxon>Terriglobus</taxon>
    </lineage>
</organism>
<dbReference type="OrthoDB" id="5471300at2"/>
<keyword evidence="4 5" id="KW-0472">Membrane</keyword>
<evidence type="ECO:0000256" key="4">
    <source>
        <dbReference type="ARBA" id="ARBA00023136"/>
    </source>
</evidence>
<gene>
    <name evidence="6" type="ORF">FTW19_02565</name>
</gene>
<dbReference type="Proteomes" id="UP000321820">
    <property type="component" value="Chromosome"/>
</dbReference>
<name>A0A5B9E777_9BACT</name>
<evidence type="ECO:0000256" key="5">
    <source>
        <dbReference type="SAM" id="Phobius"/>
    </source>
</evidence>
<feature type="transmembrane region" description="Helical" evidence="5">
    <location>
        <begin position="196"/>
        <end position="214"/>
    </location>
</feature>
<comment type="subcellular location">
    <subcellularLocation>
        <location evidence="1">Endomembrane system</location>
        <topology evidence="1">Multi-pass membrane protein</topology>
    </subcellularLocation>
</comment>
<evidence type="ECO:0000313" key="7">
    <source>
        <dbReference type="Proteomes" id="UP000321820"/>
    </source>
</evidence>
<dbReference type="PANTHER" id="PTHR43847">
    <property type="entry name" value="BLL3993 PROTEIN"/>
    <property type="match status" value="1"/>
</dbReference>
<feature type="transmembrane region" description="Helical" evidence="5">
    <location>
        <begin position="115"/>
        <end position="142"/>
    </location>
</feature>
<dbReference type="GO" id="GO:0012505">
    <property type="term" value="C:endomembrane system"/>
    <property type="evidence" value="ECO:0007669"/>
    <property type="project" value="UniProtKB-SubCell"/>
</dbReference>
<evidence type="ECO:0000256" key="1">
    <source>
        <dbReference type="ARBA" id="ARBA00004127"/>
    </source>
</evidence>
<evidence type="ECO:0000313" key="6">
    <source>
        <dbReference type="EMBL" id="QEE26985.1"/>
    </source>
</evidence>
<proteinExistence type="predicted"/>
<dbReference type="Gene3D" id="1.20.120.1630">
    <property type="match status" value="1"/>
</dbReference>
<dbReference type="GO" id="GO:0008168">
    <property type="term" value="F:methyltransferase activity"/>
    <property type="evidence" value="ECO:0007669"/>
    <property type="project" value="UniProtKB-KW"/>
</dbReference>
<feature type="transmembrane region" description="Helical" evidence="5">
    <location>
        <begin position="15"/>
        <end position="34"/>
    </location>
</feature>
<dbReference type="InterPro" id="IPR007318">
    <property type="entry name" value="Phopholipid_MeTrfase"/>
</dbReference>
<dbReference type="PANTHER" id="PTHR43847:SF1">
    <property type="entry name" value="BLL3993 PROTEIN"/>
    <property type="match status" value="1"/>
</dbReference>
<dbReference type="InterPro" id="IPR052527">
    <property type="entry name" value="Metal_cation-efflux_comp"/>
</dbReference>
<dbReference type="GO" id="GO:0032259">
    <property type="term" value="P:methylation"/>
    <property type="evidence" value="ECO:0007669"/>
    <property type="project" value="UniProtKB-KW"/>
</dbReference>
<feature type="transmembrane region" description="Helical" evidence="5">
    <location>
        <begin position="220"/>
        <end position="238"/>
    </location>
</feature>
<dbReference type="RefSeq" id="WP_147646181.1">
    <property type="nucleotide sequence ID" value="NZ_CP042806.1"/>
</dbReference>
<keyword evidence="3 5" id="KW-1133">Transmembrane helix</keyword>
<keyword evidence="6" id="KW-0489">Methyltransferase</keyword>
<dbReference type="EMBL" id="CP042806">
    <property type="protein sequence ID" value="QEE26985.1"/>
    <property type="molecule type" value="Genomic_DNA"/>
</dbReference>
<dbReference type="KEGG" id="talb:FTW19_02565"/>
<protein>
    <submittedName>
        <fullName evidence="6">Isoprenylcysteine carboxylmethyltransferase family protein</fullName>
    </submittedName>
</protein>
<feature type="transmembrane region" description="Helical" evidence="5">
    <location>
        <begin position="55"/>
        <end position="79"/>
    </location>
</feature>
<evidence type="ECO:0000256" key="2">
    <source>
        <dbReference type="ARBA" id="ARBA00022692"/>
    </source>
</evidence>
<reference evidence="6 7" key="1">
    <citation type="submission" date="2019-08" db="EMBL/GenBank/DDBJ databases">
        <title>Complete genome sequence of Terriglobus albidus strain ORNL.</title>
        <authorList>
            <person name="Podar M."/>
        </authorList>
    </citation>
    <scope>NUCLEOTIDE SEQUENCE [LARGE SCALE GENOMIC DNA]</scope>
    <source>
        <strain evidence="6 7">ORNL</strain>
    </source>
</reference>
<evidence type="ECO:0000256" key="3">
    <source>
        <dbReference type="ARBA" id="ARBA00022989"/>
    </source>
</evidence>
<keyword evidence="7" id="KW-1185">Reference proteome</keyword>